<protein>
    <submittedName>
        <fullName evidence="2">Uncharacterized protein</fullName>
    </submittedName>
</protein>
<dbReference type="Proteomes" id="UP000054481">
    <property type="component" value="Unassembled WGS sequence"/>
</dbReference>
<name>A0A0F7ZR32_9HYPO</name>
<accession>A0A0F7ZR32</accession>
<sequence length="187" mass="20130">MSSSVLVSLNGSGSGSGSGTAKQLENARQSMGTAISSSCDIMSSSPKGGVHTGLDANELGQEENDTGETAPPVTRSNPGSANRVPLHRGETLQVAVQANGTSMVYEAWPIRMQIDYSVQFRPGHNSRKTLLCGLEWLREEDAEIVRQSKGVTILDAEFLQNHTMIRSDYLKGFYLSAQGTLLRLSLK</sequence>
<evidence type="ECO:0000256" key="1">
    <source>
        <dbReference type="SAM" id="MobiDB-lite"/>
    </source>
</evidence>
<keyword evidence="3" id="KW-1185">Reference proteome</keyword>
<feature type="compositionally biased region" description="Polar residues" evidence="1">
    <location>
        <begin position="20"/>
        <end position="35"/>
    </location>
</feature>
<feature type="region of interest" description="Disordered" evidence="1">
    <location>
        <begin position="1"/>
        <end position="84"/>
    </location>
</feature>
<proteinExistence type="predicted"/>
<gene>
    <name evidence="2" type="ORF">HIM_11694</name>
</gene>
<reference evidence="2 3" key="1">
    <citation type="journal article" date="2014" name="Genome Biol. Evol.">
        <title>Comparative genomics and transcriptomics analyses reveal divergent lifestyle features of nematode endoparasitic fungus Hirsutella minnesotensis.</title>
        <authorList>
            <person name="Lai Y."/>
            <person name="Liu K."/>
            <person name="Zhang X."/>
            <person name="Zhang X."/>
            <person name="Li K."/>
            <person name="Wang N."/>
            <person name="Shu C."/>
            <person name="Wu Y."/>
            <person name="Wang C."/>
            <person name="Bushley K.E."/>
            <person name="Xiang M."/>
            <person name="Liu X."/>
        </authorList>
    </citation>
    <scope>NUCLEOTIDE SEQUENCE [LARGE SCALE GENOMIC DNA]</scope>
    <source>
        <strain evidence="2 3">3608</strain>
    </source>
</reference>
<evidence type="ECO:0000313" key="2">
    <source>
        <dbReference type="EMBL" id="KJZ68908.1"/>
    </source>
</evidence>
<dbReference type="AlphaFoldDB" id="A0A0F7ZR32"/>
<organism evidence="2 3">
    <name type="scientific">Hirsutella minnesotensis 3608</name>
    <dbReference type="NCBI Taxonomy" id="1043627"/>
    <lineage>
        <taxon>Eukaryota</taxon>
        <taxon>Fungi</taxon>
        <taxon>Dikarya</taxon>
        <taxon>Ascomycota</taxon>
        <taxon>Pezizomycotina</taxon>
        <taxon>Sordariomycetes</taxon>
        <taxon>Hypocreomycetidae</taxon>
        <taxon>Hypocreales</taxon>
        <taxon>Ophiocordycipitaceae</taxon>
        <taxon>Hirsutella</taxon>
    </lineage>
</organism>
<feature type="compositionally biased region" description="Low complexity" evidence="1">
    <location>
        <begin position="1"/>
        <end position="11"/>
    </location>
</feature>
<evidence type="ECO:0000313" key="3">
    <source>
        <dbReference type="Proteomes" id="UP000054481"/>
    </source>
</evidence>
<dbReference type="EMBL" id="KQ030791">
    <property type="protein sequence ID" value="KJZ68908.1"/>
    <property type="molecule type" value="Genomic_DNA"/>
</dbReference>
<feature type="compositionally biased region" description="Low complexity" evidence="1">
    <location>
        <begin position="36"/>
        <end position="45"/>
    </location>
</feature>